<dbReference type="InterPro" id="IPR021683">
    <property type="entry name" value="DUF3267"/>
</dbReference>
<protein>
    <submittedName>
        <fullName evidence="2">Putative zincin peptidase</fullName>
    </submittedName>
</protein>
<reference evidence="2 3" key="1">
    <citation type="submission" date="2019-03" db="EMBL/GenBank/DDBJ databases">
        <title>Subsurface microbial communities from deep shales in Ohio and West Virginia, USA.</title>
        <authorList>
            <person name="Wrighton K."/>
        </authorList>
    </citation>
    <scope>NUCLEOTIDE SEQUENCE [LARGE SCALE GENOMIC DNA]</scope>
    <source>
        <strain evidence="2 3">MSL 7</strain>
    </source>
</reference>
<comment type="caution">
    <text evidence="2">The sequence shown here is derived from an EMBL/GenBank/DDBJ whole genome shotgun (WGS) entry which is preliminary data.</text>
</comment>
<keyword evidence="1" id="KW-1133">Transmembrane helix</keyword>
<dbReference type="Pfam" id="PF11667">
    <property type="entry name" value="DUF3267"/>
    <property type="match status" value="1"/>
</dbReference>
<organism evidence="2 3">
    <name type="scientific">Halanaerobium saccharolyticum</name>
    <dbReference type="NCBI Taxonomy" id="43595"/>
    <lineage>
        <taxon>Bacteria</taxon>
        <taxon>Bacillati</taxon>
        <taxon>Bacillota</taxon>
        <taxon>Clostridia</taxon>
        <taxon>Halanaerobiales</taxon>
        <taxon>Halanaerobiaceae</taxon>
        <taxon>Halanaerobium</taxon>
    </lineage>
</organism>
<feature type="transmembrane region" description="Helical" evidence="1">
    <location>
        <begin position="119"/>
        <end position="139"/>
    </location>
</feature>
<accession>A0A4R6SIL5</accession>
<dbReference type="EMBL" id="SNXX01000003">
    <property type="protein sequence ID" value="TDQ01674.1"/>
    <property type="molecule type" value="Genomic_DNA"/>
</dbReference>
<sequence>MKFKLGIPTDLEELSQNEDWKELENISSFFVFKILILGFGILISTFFYQFIKEIISIREIYSNYMDNWYLVFLLIPLHEVCHALLHPNFGLSDKSIFGFWPKKFVFYSYYDLPLKRDRIIIAMLAPLFILTVIPVLLISVFELNYIYLAILAVLNSIGGAGDIFYSILILSQVPKNSVVKTDTARVFWKEA</sequence>
<proteinExistence type="predicted"/>
<name>A0A4R6SIL5_9FIRM</name>
<evidence type="ECO:0000313" key="3">
    <source>
        <dbReference type="Proteomes" id="UP000295176"/>
    </source>
</evidence>
<keyword evidence="1" id="KW-0472">Membrane</keyword>
<dbReference type="RefSeq" id="WP_133529704.1">
    <property type="nucleotide sequence ID" value="NZ_SNXX01000003.1"/>
</dbReference>
<feature type="transmembrane region" description="Helical" evidence="1">
    <location>
        <begin position="145"/>
        <end position="170"/>
    </location>
</feature>
<keyword evidence="1" id="KW-0812">Transmembrane</keyword>
<gene>
    <name evidence="2" type="ORF">C7957_10379</name>
</gene>
<dbReference type="Proteomes" id="UP000295176">
    <property type="component" value="Unassembled WGS sequence"/>
</dbReference>
<evidence type="ECO:0000313" key="2">
    <source>
        <dbReference type="EMBL" id="TDQ01674.1"/>
    </source>
</evidence>
<dbReference type="AlphaFoldDB" id="A0A4R6SIL5"/>
<evidence type="ECO:0000256" key="1">
    <source>
        <dbReference type="SAM" id="Phobius"/>
    </source>
</evidence>
<feature type="transmembrane region" description="Helical" evidence="1">
    <location>
        <begin position="30"/>
        <end position="51"/>
    </location>
</feature>